<dbReference type="InterPro" id="IPR011990">
    <property type="entry name" value="TPR-like_helical_dom_sf"/>
</dbReference>
<evidence type="ECO:0000313" key="4">
    <source>
        <dbReference type="EMBL" id="GJN11689.1"/>
    </source>
</evidence>
<organism evidence="4 5">
    <name type="scientific">Eleusine coracana subsp. coracana</name>
    <dbReference type="NCBI Taxonomy" id="191504"/>
    <lineage>
        <taxon>Eukaryota</taxon>
        <taxon>Viridiplantae</taxon>
        <taxon>Streptophyta</taxon>
        <taxon>Embryophyta</taxon>
        <taxon>Tracheophyta</taxon>
        <taxon>Spermatophyta</taxon>
        <taxon>Magnoliopsida</taxon>
        <taxon>Liliopsida</taxon>
        <taxon>Poales</taxon>
        <taxon>Poaceae</taxon>
        <taxon>PACMAD clade</taxon>
        <taxon>Chloridoideae</taxon>
        <taxon>Cynodonteae</taxon>
        <taxon>Eleusininae</taxon>
        <taxon>Eleusine</taxon>
    </lineage>
</organism>
<dbReference type="AlphaFoldDB" id="A0AAV5DMW2"/>
<keyword evidence="5" id="KW-1185">Reference proteome</keyword>
<keyword evidence="2" id="KW-0809">Transit peptide</keyword>
<protein>
    <recommendedName>
        <fullName evidence="6">Pentatricopeptide repeat-containing protein</fullName>
    </recommendedName>
</protein>
<reference evidence="4" key="1">
    <citation type="journal article" date="2018" name="DNA Res.">
        <title>Multiple hybrid de novo genome assembly of finger millet, an orphan allotetraploid crop.</title>
        <authorList>
            <person name="Hatakeyama M."/>
            <person name="Aluri S."/>
            <person name="Balachadran M.T."/>
            <person name="Sivarajan S.R."/>
            <person name="Patrignani A."/>
            <person name="Gruter S."/>
            <person name="Poveda L."/>
            <person name="Shimizu-Inatsugi R."/>
            <person name="Baeten J."/>
            <person name="Francoijs K.J."/>
            <person name="Nataraja K.N."/>
            <person name="Reddy Y.A.N."/>
            <person name="Phadnis S."/>
            <person name="Ravikumar R.L."/>
            <person name="Schlapbach R."/>
            <person name="Sreeman S.M."/>
            <person name="Shimizu K.K."/>
        </authorList>
    </citation>
    <scope>NUCLEOTIDE SEQUENCE</scope>
</reference>
<evidence type="ECO:0008006" key="6">
    <source>
        <dbReference type="Google" id="ProtNLM"/>
    </source>
</evidence>
<dbReference type="Pfam" id="PF13041">
    <property type="entry name" value="PPR_2"/>
    <property type="match status" value="1"/>
</dbReference>
<reference evidence="4" key="2">
    <citation type="submission" date="2021-12" db="EMBL/GenBank/DDBJ databases">
        <title>Resequencing data analysis of finger millet.</title>
        <authorList>
            <person name="Hatakeyama M."/>
            <person name="Aluri S."/>
            <person name="Balachadran M.T."/>
            <person name="Sivarajan S.R."/>
            <person name="Poveda L."/>
            <person name="Shimizu-Inatsugi R."/>
            <person name="Schlapbach R."/>
            <person name="Sreeman S.M."/>
            <person name="Shimizu K.K."/>
        </authorList>
    </citation>
    <scope>NUCLEOTIDE SEQUENCE</scope>
</reference>
<comment type="caution">
    <text evidence="4">The sequence shown here is derived from an EMBL/GenBank/DDBJ whole genome shotgun (WGS) entry which is preliminary data.</text>
</comment>
<gene>
    <name evidence="4" type="primary">ga29899</name>
    <name evidence="4" type="ORF">PR202_ga29899</name>
</gene>
<dbReference type="PROSITE" id="PS51375">
    <property type="entry name" value="PPR"/>
    <property type="match status" value="1"/>
</dbReference>
<name>A0AAV5DMW2_ELECO</name>
<evidence type="ECO:0000313" key="5">
    <source>
        <dbReference type="Proteomes" id="UP001054889"/>
    </source>
</evidence>
<feature type="repeat" description="PPR" evidence="3">
    <location>
        <begin position="127"/>
        <end position="161"/>
    </location>
</feature>
<evidence type="ECO:0000256" key="3">
    <source>
        <dbReference type="PROSITE-ProRule" id="PRU00708"/>
    </source>
</evidence>
<proteinExistence type="predicted"/>
<dbReference type="Gene3D" id="1.25.40.10">
    <property type="entry name" value="Tetratricopeptide repeat domain"/>
    <property type="match status" value="1"/>
</dbReference>
<accession>A0AAV5DMW2</accession>
<dbReference type="NCBIfam" id="TIGR00756">
    <property type="entry name" value="PPR"/>
    <property type="match status" value="1"/>
</dbReference>
<sequence>MSTPPRHLLSPSVEVPQDTRPAMECKPLGRCGSAVSGQPHCLQPEDISFEEWWVKTDTGTLKRYQLADNLGSLDAMEAAELWGVQWSNSQCPAAAFCHRGGGAPMVSCWSTRACKATCDSGGDCLRGLIIYSTIINELCKTGDENKAFELWKEMVYKGLKSDVV</sequence>
<dbReference type="Proteomes" id="UP001054889">
    <property type="component" value="Unassembled WGS sequence"/>
</dbReference>
<dbReference type="InterPro" id="IPR002885">
    <property type="entry name" value="PPR_rpt"/>
</dbReference>
<evidence type="ECO:0000256" key="1">
    <source>
        <dbReference type="ARBA" id="ARBA00022737"/>
    </source>
</evidence>
<keyword evidence="1" id="KW-0677">Repeat</keyword>
<evidence type="ECO:0000256" key="2">
    <source>
        <dbReference type="ARBA" id="ARBA00022946"/>
    </source>
</evidence>
<dbReference type="EMBL" id="BQKI01000019">
    <property type="protein sequence ID" value="GJN11689.1"/>
    <property type="molecule type" value="Genomic_DNA"/>
</dbReference>